<gene>
    <name evidence="1" type="ORF">CROST_002500</name>
</gene>
<organism evidence="1 2">
    <name type="scientific">Clostridium felsineum</name>
    <dbReference type="NCBI Taxonomy" id="36839"/>
    <lineage>
        <taxon>Bacteria</taxon>
        <taxon>Bacillati</taxon>
        <taxon>Bacillota</taxon>
        <taxon>Clostridia</taxon>
        <taxon>Eubacteriales</taxon>
        <taxon>Clostridiaceae</taxon>
        <taxon>Clostridium</taxon>
    </lineage>
</organism>
<dbReference type="AlphaFoldDB" id="A0A1S8LBX5"/>
<proteinExistence type="predicted"/>
<dbReference type="STRING" id="84029.CROST_26500"/>
<accession>A0A1S8LBX5</accession>
<evidence type="ECO:0000313" key="2">
    <source>
        <dbReference type="Proteomes" id="UP000190951"/>
    </source>
</evidence>
<evidence type="ECO:0000313" key="1">
    <source>
        <dbReference type="EMBL" id="URZ09569.1"/>
    </source>
</evidence>
<reference evidence="1 2" key="1">
    <citation type="submission" date="2022-04" db="EMBL/GenBank/DDBJ databases">
        <title>Genome sequence of C. roseum typestrain.</title>
        <authorList>
            <person name="Poehlein A."/>
            <person name="Schoch T."/>
            <person name="Duerre P."/>
            <person name="Daniel R."/>
        </authorList>
    </citation>
    <scope>NUCLEOTIDE SEQUENCE [LARGE SCALE GENOMIC DNA]</scope>
    <source>
        <strain evidence="1 2">DSM 7320</strain>
    </source>
</reference>
<name>A0A1S8LBX5_9CLOT</name>
<dbReference type="EMBL" id="CP096983">
    <property type="protein sequence ID" value="URZ09569.1"/>
    <property type="molecule type" value="Genomic_DNA"/>
</dbReference>
<dbReference type="Proteomes" id="UP000190951">
    <property type="component" value="Chromosome"/>
</dbReference>
<dbReference type="KEGG" id="crw:CROST_002500"/>
<sequence>MEKYVGIYRVVCEFDRRMLRPCKGDTYIYCAKGGQIYRFDKDTLIYYRQVINQSNRVVNSLKDMGIEVIKDDSTSKELQLYFNEKDINVVAKFFKARKLGANIKPTSKNNLKLFRWYKNKKSRENCNKRPQIKRFNSQVV</sequence>
<protein>
    <submittedName>
        <fullName evidence="1">Uncharacterized protein</fullName>
    </submittedName>
</protein>
<dbReference type="RefSeq" id="WP_077836160.1">
    <property type="nucleotide sequence ID" value="NZ_CP096983.1"/>
</dbReference>
<keyword evidence="2" id="KW-1185">Reference proteome</keyword>